<feature type="region of interest" description="Disordered" evidence="1">
    <location>
        <begin position="1"/>
        <end position="39"/>
    </location>
</feature>
<proteinExistence type="predicted"/>
<accession>A0ABW5UPR6</accession>
<feature type="compositionally biased region" description="Polar residues" evidence="1">
    <location>
        <begin position="1"/>
        <end position="12"/>
    </location>
</feature>
<organism evidence="2 3">
    <name type="scientific">Comamonas terrae</name>
    <dbReference type="NCBI Taxonomy" id="673548"/>
    <lineage>
        <taxon>Bacteria</taxon>
        <taxon>Pseudomonadati</taxon>
        <taxon>Pseudomonadota</taxon>
        <taxon>Betaproteobacteria</taxon>
        <taxon>Burkholderiales</taxon>
        <taxon>Comamonadaceae</taxon>
        <taxon>Comamonas</taxon>
    </lineage>
</organism>
<dbReference type="EMBL" id="JBHUMV010000006">
    <property type="protein sequence ID" value="MFD2755240.1"/>
    <property type="molecule type" value="Genomic_DNA"/>
</dbReference>
<comment type="caution">
    <text evidence="2">The sequence shown here is derived from an EMBL/GenBank/DDBJ whole genome shotgun (WGS) entry which is preliminary data.</text>
</comment>
<dbReference type="Proteomes" id="UP001597463">
    <property type="component" value="Unassembled WGS sequence"/>
</dbReference>
<name>A0ABW5UPR6_9BURK</name>
<protein>
    <submittedName>
        <fullName evidence="2">Uncharacterized protein</fullName>
    </submittedName>
</protein>
<gene>
    <name evidence="2" type="ORF">ACFSW6_14170</name>
</gene>
<evidence type="ECO:0000256" key="1">
    <source>
        <dbReference type="SAM" id="MobiDB-lite"/>
    </source>
</evidence>
<keyword evidence="3" id="KW-1185">Reference proteome</keyword>
<evidence type="ECO:0000313" key="3">
    <source>
        <dbReference type="Proteomes" id="UP001597463"/>
    </source>
</evidence>
<sequence>MDMPKTSNNALTEHTFGREHFSPPPLQQELGEGMKAAGQAEEDALDWVQRIRNVGEW</sequence>
<evidence type="ECO:0000313" key="2">
    <source>
        <dbReference type="EMBL" id="MFD2755240.1"/>
    </source>
</evidence>
<dbReference type="RefSeq" id="WP_169798050.1">
    <property type="nucleotide sequence ID" value="NZ_BCNT01000008.1"/>
</dbReference>
<reference evidence="3" key="1">
    <citation type="journal article" date="2019" name="Int. J. Syst. Evol. Microbiol.">
        <title>The Global Catalogue of Microorganisms (GCM) 10K type strain sequencing project: providing services to taxonomists for standard genome sequencing and annotation.</title>
        <authorList>
            <consortium name="The Broad Institute Genomics Platform"/>
            <consortium name="The Broad Institute Genome Sequencing Center for Infectious Disease"/>
            <person name="Wu L."/>
            <person name="Ma J."/>
        </authorList>
    </citation>
    <scope>NUCLEOTIDE SEQUENCE [LARGE SCALE GENOMIC DNA]</scope>
    <source>
        <strain evidence="3">TISTR 1906</strain>
    </source>
</reference>